<dbReference type="Gene3D" id="3.40.50.10810">
    <property type="entry name" value="Tandem AAA-ATPase domain"/>
    <property type="match status" value="2"/>
</dbReference>
<dbReference type="InterPro" id="IPR014001">
    <property type="entry name" value="Helicase_ATP-bd"/>
</dbReference>
<dbReference type="SUPFAM" id="SSF52540">
    <property type="entry name" value="P-loop containing nucleoside triphosphate hydrolases"/>
    <property type="match status" value="2"/>
</dbReference>
<dbReference type="Pfam" id="PF00271">
    <property type="entry name" value="Helicase_C"/>
    <property type="match status" value="1"/>
</dbReference>
<dbReference type="SMART" id="SM00490">
    <property type="entry name" value="HELICc"/>
    <property type="match status" value="1"/>
</dbReference>
<dbReference type="PROSITE" id="PS51194">
    <property type="entry name" value="HELICASE_CTER"/>
    <property type="match status" value="1"/>
</dbReference>
<dbReference type="InterPro" id="IPR027417">
    <property type="entry name" value="P-loop_NTPase"/>
</dbReference>
<comment type="caution">
    <text evidence="7">The sequence shown here is derived from an EMBL/GenBank/DDBJ whole genome shotgun (WGS) entry which is preliminary data.</text>
</comment>
<dbReference type="GO" id="GO:0006283">
    <property type="term" value="P:transcription-coupled nucleotide-excision repair"/>
    <property type="evidence" value="ECO:0007669"/>
    <property type="project" value="TreeGrafter"/>
</dbReference>
<feature type="region of interest" description="Disordered" evidence="4">
    <location>
        <begin position="691"/>
        <end position="817"/>
    </location>
</feature>
<dbReference type="SMART" id="SM00487">
    <property type="entry name" value="DEXDc"/>
    <property type="match status" value="1"/>
</dbReference>
<keyword evidence="8" id="KW-1185">Reference proteome</keyword>
<sequence>MYQKRVLDLCVSRWRKRHAESAEHTDTKDIPQAELSDEPFLPDPGTSDYTIRAFDTRKPGLQVSQHIWSRLLEYQRAGLRWMFTLHQQNAGGVLGDEMGLGKTVQIVSFLGSLYHSRMLALPSIVVCPATLMRQWVHEFHTWCPMLRVAILHNTGSAMRLTTYNTSIDMPTPALKDTAEADPWESIQAARSDFTAESISAGYDSADDYEYDAYGSRIRRKRKPRGAVDWNKRLKQMKKKKKKRSALSSETLGRAQRLVDHVQQHGHILVVTYSGLQMYGNILLQRSWGYAILDEGHMIRNPDADATLNCKQLQTRHRLLITGTPIQNNLTELWSLFDFVFPGRLGTLPVFSNQFAVPIANGGFASANPLQVRAAYRCACVLRDLIEPYLLRRLKADVAKDLPKKSEQVLFCRLTPMQRSAYAEFLKSPDMERILNGRLQMLFGVDVARKICDHPDLLLLSKMNSAEHTHRLASRANGQSHRDSSDDEHLATVDSDSESGHDTAKDLPPDYGDWQKSGKMTIVRALLEMWQPQGHKVLLFSQTRQMLDILERMISEMPNMEYRRMDGSTPIQQRAPLVDEFNTSKAIFVFLLTTKVGGLGINLTGADRVILFSPDWNPSSDMQARERAWRLGQSRNVAVYRLMTAGTIEEKIYNRQIYKQFLSNKILEDPTQKRVFQSHSLSDLFSFSEFDASDNGLPQQQKDSAAAPKAGGNIGSHRDRSRNRIQHSAEHQTTETGRMFANAQLHPKSNDQVHTTRSQSSGSSLSEPHITDGPQIESIGGVVRLEPFRPASSDNDHEDDSSRSRQHTPASNEDDEEDRVLQSLFKMSGMHSALQHDAIVNGREAANGQVIDQEADRIASEARSALRESQRERRHLDISVPTWTGVSGRAGIPGSNSGKPSANMVAPPPSVFLTNEMPVELELPGLRAVGKSQRKPLLP</sequence>
<keyword evidence="2" id="KW-0378">Hydrolase</keyword>
<feature type="compositionally biased region" description="Basic and acidic residues" evidence="4">
    <location>
        <begin position="497"/>
        <end position="507"/>
    </location>
</feature>
<dbReference type="InterPro" id="IPR038718">
    <property type="entry name" value="SNF2-like_sf"/>
</dbReference>
<evidence type="ECO:0000259" key="6">
    <source>
        <dbReference type="PROSITE" id="PS51194"/>
    </source>
</evidence>
<feature type="domain" description="Helicase C-terminal" evidence="6">
    <location>
        <begin position="520"/>
        <end position="681"/>
    </location>
</feature>
<evidence type="ECO:0000313" key="7">
    <source>
        <dbReference type="EMBL" id="KAJ2845871.1"/>
    </source>
</evidence>
<accession>A0A9W8I5L2</accession>
<evidence type="ECO:0000256" key="3">
    <source>
        <dbReference type="ARBA" id="ARBA00022840"/>
    </source>
</evidence>
<protein>
    <submittedName>
        <fullName evidence="7">DNA repair protein rhp26</fullName>
    </submittedName>
</protein>
<organism evidence="7 8">
    <name type="scientific">Coemansia brasiliensis</name>
    <dbReference type="NCBI Taxonomy" id="2650707"/>
    <lineage>
        <taxon>Eukaryota</taxon>
        <taxon>Fungi</taxon>
        <taxon>Fungi incertae sedis</taxon>
        <taxon>Zoopagomycota</taxon>
        <taxon>Kickxellomycotina</taxon>
        <taxon>Kickxellomycetes</taxon>
        <taxon>Kickxellales</taxon>
        <taxon>Kickxellaceae</taxon>
        <taxon>Coemansia</taxon>
    </lineage>
</organism>
<dbReference type="OrthoDB" id="413460at2759"/>
<dbReference type="FunFam" id="3.40.50.10810:FF:000094">
    <property type="entry name" value="DNA excision repair protein ERCC-6"/>
    <property type="match status" value="1"/>
</dbReference>
<evidence type="ECO:0000256" key="4">
    <source>
        <dbReference type="SAM" id="MobiDB-lite"/>
    </source>
</evidence>
<feature type="region of interest" description="Disordered" evidence="4">
    <location>
        <begin position="21"/>
        <end position="43"/>
    </location>
</feature>
<dbReference type="GO" id="GO:0016787">
    <property type="term" value="F:hydrolase activity"/>
    <property type="evidence" value="ECO:0007669"/>
    <property type="project" value="UniProtKB-KW"/>
</dbReference>
<feature type="domain" description="Helicase ATP-binding" evidence="5">
    <location>
        <begin position="83"/>
        <end position="342"/>
    </location>
</feature>
<gene>
    <name evidence="7" type="primary">rhp26</name>
    <name evidence="7" type="ORF">IWW36_004608</name>
</gene>
<proteinExistence type="predicted"/>
<name>A0A9W8I5L2_9FUNG</name>
<dbReference type="AlphaFoldDB" id="A0A9W8I5L2"/>
<evidence type="ECO:0000256" key="1">
    <source>
        <dbReference type="ARBA" id="ARBA00022741"/>
    </source>
</evidence>
<reference evidence="7" key="1">
    <citation type="submission" date="2022-07" db="EMBL/GenBank/DDBJ databases">
        <title>Phylogenomic reconstructions and comparative analyses of Kickxellomycotina fungi.</title>
        <authorList>
            <person name="Reynolds N.K."/>
            <person name="Stajich J.E."/>
            <person name="Barry K."/>
            <person name="Grigoriev I.V."/>
            <person name="Crous P."/>
            <person name="Smith M.E."/>
        </authorList>
    </citation>
    <scope>NUCLEOTIDE SEQUENCE</scope>
    <source>
        <strain evidence="7">NRRL 1566</strain>
    </source>
</reference>
<dbReference type="Proteomes" id="UP001139887">
    <property type="component" value="Unassembled WGS sequence"/>
</dbReference>
<dbReference type="GO" id="GO:0008094">
    <property type="term" value="F:ATP-dependent activity, acting on DNA"/>
    <property type="evidence" value="ECO:0007669"/>
    <property type="project" value="TreeGrafter"/>
</dbReference>
<dbReference type="CDD" id="cd18793">
    <property type="entry name" value="SF2_C_SNF"/>
    <property type="match status" value="1"/>
</dbReference>
<dbReference type="GO" id="GO:0005524">
    <property type="term" value="F:ATP binding"/>
    <property type="evidence" value="ECO:0007669"/>
    <property type="project" value="InterPro"/>
</dbReference>
<evidence type="ECO:0000259" key="5">
    <source>
        <dbReference type="PROSITE" id="PS51192"/>
    </source>
</evidence>
<evidence type="ECO:0000313" key="8">
    <source>
        <dbReference type="Proteomes" id="UP001139887"/>
    </source>
</evidence>
<dbReference type="InterPro" id="IPR000330">
    <property type="entry name" value="SNF2_N"/>
</dbReference>
<feature type="region of interest" description="Disordered" evidence="4">
    <location>
        <begin position="886"/>
        <end position="908"/>
    </location>
</feature>
<evidence type="ECO:0000256" key="2">
    <source>
        <dbReference type="ARBA" id="ARBA00022801"/>
    </source>
</evidence>
<dbReference type="InterPro" id="IPR001650">
    <property type="entry name" value="Helicase_C-like"/>
</dbReference>
<dbReference type="Pfam" id="PF00176">
    <property type="entry name" value="SNF2-rel_dom"/>
    <property type="match status" value="1"/>
</dbReference>
<keyword evidence="1" id="KW-0547">Nucleotide-binding</keyword>
<dbReference type="PANTHER" id="PTHR45629:SF7">
    <property type="entry name" value="DNA EXCISION REPAIR PROTEIN ERCC-6-RELATED"/>
    <property type="match status" value="1"/>
</dbReference>
<dbReference type="EMBL" id="JANBUW010000685">
    <property type="protein sequence ID" value="KAJ2845871.1"/>
    <property type="molecule type" value="Genomic_DNA"/>
</dbReference>
<feature type="region of interest" description="Disordered" evidence="4">
    <location>
        <begin position="469"/>
        <end position="511"/>
    </location>
</feature>
<dbReference type="InterPro" id="IPR050496">
    <property type="entry name" value="SNF2_RAD54_helicase_repair"/>
</dbReference>
<feature type="non-terminal residue" evidence="7">
    <location>
        <position position="938"/>
    </location>
</feature>
<dbReference type="PANTHER" id="PTHR45629">
    <property type="entry name" value="SNF2/RAD54 FAMILY MEMBER"/>
    <property type="match status" value="1"/>
</dbReference>
<dbReference type="PROSITE" id="PS51192">
    <property type="entry name" value="HELICASE_ATP_BIND_1"/>
    <property type="match status" value="1"/>
</dbReference>
<dbReference type="Gene3D" id="1.20.120.850">
    <property type="entry name" value="SWI2/SNF2 ATPases, N-terminal domain"/>
    <property type="match status" value="1"/>
</dbReference>
<dbReference type="InterPro" id="IPR049730">
    <property type="entry name" value="SNF2/RAD54-like_C"/>
</dbReference>
<keyword evidence="3" id="KW-0067">ATP-binding</keyword>
<dbReference type="GO" id="GO:0005634">
    <property type="term" value="C:nucleus"/>
    <property type="evidence" value="ECO:0007669"/>
    <property type="project" value="TreeGrafter"/>
</dbReference>
<dbReference type="Gene3D" id="3.40.50.300">
    <property type="entry name" value="P-loop containing nucleotide triphosphate hydrolases"/>
    <property type="match status" value="1"/>
</dbReference>
<feature type="compositionally biased region" description="Basic and acidic residues" evidence="4">
    <location>
        <begin position="479"/>
        <end position="490"/>
    </location>
</feature>
<feature type="compositionally biased region" description="Basic and acidic residues" evidence="4">
    <location>
        <begin position="21"/>
        <end position="31"/>
    </location>
</feature>